<reference evidence="1 2" key="1">
    <citation type="submission" date="2016-10" db="EMBL/GenBank/DDBJ databases">
        <authorList>
            <person name="de Groot N.N."/>
        </authorList>
    </citation>
    <scope>NUCLEOTIDE SEQUENCE [LARGE SCALE GENOMIC DNA]</scope>
    <source>
        <strain evidence="1 2">CGMCC 1.11030</strain>
    </source>
</reference>
<dbReference type="GO" id="GO:0006635">
    <property type="term" value="P:fatty acid beta-oxidation"/>
    <property type="evidence" value="ECO:0007669"/>
    <property type="project" value="TreeGrafter"/>
</dbReference>
<gene>
    <name evidence="1" type="ORF">SAMN05216258_101433</name>
</gene>
<evidence type="ECO:0000313" key="1">
    <source>
        <dbReference type="EMBL" id="SFH67218.1"/>
    </source>
</evidence>
<dbReference type="EMBL" id="FOQH01000001">
    <property type="protein sequence ID" value="SFH67218.1"/>
    <property type="molecule type" value="Genomic_DNA"/>
</dbReference>
<name>A0A1I3BXY4_9RHOB</name>
<proteinExistence type="predicted"/>
<dbReference type="GO" id="GO:0003824">
    <property type="term" value="F:catalytic activity"/>
    <property type="evidence" value="ECO:0007669"/>
    <property type="project" value="UniProtKB-ARBA"/>
</dbReference>
<sequence>MQDHAPPAPEALIAEGPVLVHYADGIAEIELNRPEAANGFSLELGRRLHEAIMTVHGDRRVRAVILSGRGRIFCAGGDIKEFFSKGEDLPNFLRMATAYLQTCVSGLTNLEVPVVAKIQGYATGGAGMGLTCAADIAICGASTRFMAGATRVGMAPDGGATATLARLVGFRRAMDIVLTNRFVEAEEAERIGLVTRRVPDEDLDAEVRKLARQLADGAPRAQSATKRLMWNGLARGFDASLPDEARETSQLSGTADSLEGLKAVIEKRKPVFEGR</sequence>
<dbReference type="Gene3D" id="3.90.226.10">
    <property type="entry name" value="2-enoyl-CoA Hydratase, Chain A, domain 1"/>
    <property type="match status" value="1"/>
</dbReference>
<dbReference type="InterPro" id="IPR001753">
    <property type="entry name" value="Enoyl-CoA_hydra/iso"/>
</dbReference>
<dbReference type="InterPro" id="IPR029045">
    <property type="entry name" value="ClpP/crotonase-like_dom_sf"/>
</dbReference>
<protein>
    <submittedName>
        <fullName evidence="1">Short chain enoyl-CoA hydratase /Enoyl-CoA hydratase</fullName>
    </submittedName>
</protein>
<keyword evidence="2" id="KW-1185">Reference proteome</keyword>
<dbReference type="RefSeq" id="WP_092857349.1">
    <property type="nucleotide sequence ID" value="NZ_FOQH01000001.1"/>
</dbReference>
<dbReference type="SUPFAM" id="SSF52096">
    <property type="entry name" value="ClpP/crotonase"/>
    <property type="match status" value="1"/>
</dbReference>
<evidence type="ECO:0000313" key="2">
    <source>
        <dbReference type="Proteomes" id="UP000199377"/>
    </source>
</evidence>
<dbReference type="OrthoDB" id="9781757at2"/>
<dbReference type="STRING" id="1114924.SAMN05216258_101433"/>
<dbReference type="CDD" id="cd06558">
    <property type="entry name" value="crotonase-like"/>
    <property type="match status" value="1"/>
</dbReference>
<dbReference type="AlphaFoldDB" id="A0A1I3BXY4"/>
<accession>A0A1I3BXY4</accession>
<dbReference type="PANTHER" id="PTHR11941:SF54">
    <property type="entry name" value="ENOYL-COA HYDRATASE, MITOCHONDRIAL"/>
    <property type="match status" value="1"/>
</dbReference>
<dbReference type="PANTHER" id="PTHR11941">
    <property type="entry name" value="ENOYL-COA HYDRATASE-RELATED"/>
    <property type="match status" value="1"/>
</dbReference>
<organism evidence="1 2">
    <name type="scientific">Albimonas pacifica</name>
    <dbReference type="NCBI Taxonomy" id="1114924"/>
    <lineage>
        <taxon>Bacteria</taxon>
        <taxon>Pseudomonadati</taxon>
        <taxon>Pseudomonadota</taxon>
        <taxon>Alphaproteobacteria</taxon>
        <taxon>Rhodobacterales</taxon>
        <taxon>Paracoccaceae</taxon>
        <taxon>Albimonas</taxon>
    </lineage>
</organism>
<dbReference type="Pfam" id="PF00378">
    <property type="entry name" value="ECH_1"/>
    <property type="match status" value="1"/>
</dbReference>
<dbReference type="Proteomes" id="UP000199377">
    <property type="component" value="Unassembled WGS sequence"/>
</dbReference>